<comment type="catalytic activity">
    <reaction evidence="8 9">
        <text>(R)-4'-phosphopantetheine + ATP + H(+) = 3'-dephospho-CoA + diphosphate</text>
        <dbReference type="Rhea" id="RHEA:19801"/>
        <dbReference type="ChEBI" id="CHEBI:15378"/>
        <dbReference type="ChEBI" id="CHEBI:30616"/>
        <dbReference type="ChEBI" id="CHEBI:33019"/>
        <dbReference type="ChEBI" id="CHEBI:57328"/>
        <dbReference type="ChEBI" id="CHEBI:61723"/>
        <dbReference type="EC" id="2.7.7.3"/>
    </reaction>
</comment>
<evidence type="ECO:0000256" key="3">
    <source>
        <dbReference type="ARBA" id="ARBA00022695"/>
    </source>
</evidence>
<dbReference type="STRING" id="1555112.LIP_1608"/>
<keyword evidence="7 9" id="KW-0173">Coenzyme A biosynthesis</keyword>
<comment type="subunit">
    <text evidence="9">Homohexamer.</text>
</comment>
<dbReference type="PANTHER" id="PTHR21342:SF1">
    <property type="entry name" value="PHOSPHOPANTETHEINE ADENYLYLTRANSFERASE"/>
    <property type="match status" value="1"/>
</dbReference>
<dbReference type="UniPathway" id="UPA00241">
    <property type="reaction ID" value="UER00355"/>
</dbReference>
<dbReference type="OrthoDB" id="9806661at2"/>
<feature type="binding site" evidence="9">
    <location>
        <position position="87"/>
    </location>
    <ligand>
        <name>substrate</name>
    </ligand>
</feature>
<evidence type="ECO:0000256" key="9">
    <source>
        <dbReference type="HAMAP-Rule" id="MF_00151"/>
    </source>
</evidence>
<dbReference type="EC" id="2.7.7.3" evidence="9"/>
<dbReference type="RefSeq" id="WP_068136333.1">
    <property type="nucleotide sequence ID" value="NZ_AP014924.1"/>
</dbReference>
<dbReference type="Pfam" id="PF01467">
    <property type="entry name" value="CTP_transf_like"/>
    <property type="match status" value="1"/>
</dbReference>
<dbReference type="GO" id="GO:0004595">
    <property type="term" value="F:pantetheine-phosphate adenylyltransferase activity"/>
    <property type="evidence" value="ECO:0007669"/>
    <property type="project" value="UniProtKB-UniRule"/>
</dbReference>
<dbReference type="NCBIfam" id="TIGR00125">
    <property type="entry name" value="cyt_tran_rel"/>
    <property type="match status" value="1"/>
</dbReference>
<evidence type="ECO:0000256" key="2">
    <source>
        <dbReference type="ARBA" id="ARBA00022679"/>
    </source>
</evidence>
<dbReference type="GO" id="GO:0005737">
    <property type="term" value="C:cytoplasm"/>
    <property type="evidence" value="ECO:0007669"/>
    <property type="project" value="UniProtKB-SubCell"/>
</dbReference>
<comment type="function">
    <text evidence="9">Reversibly transfers an adenylyl group from ATP to 4'-phosphopantetheine, yielding dephospho-CoA (dPCoA) and pyrophosphate.</text>
</comment>
<comment type="pathway">
    <text evidence="9">Cofactor biosynthesis; coenzyme A biosynthesis; CoA from (R)-pantothenate: step 4/5.</text>
</comment>
<feature type="binding site" evidence="9">
    <location>
        <begin position="88"/>
        <end position="90"/>
    </location>
    <ligand>
        <name>ATP</name>
        <dbReference type="ChEBI" id="CHEBI:30616"/>
    </ligand>
</feature>
<evidence type="ECO:0000256" key="7">
    <source>
        <dbReference type="ARBA" id="ARBA00022993"/>
    </source>
</evidence>
<accession>A0A0K2SKR8</accession>
<name>A0A0K2SKR8_LIMPI</name>
<evidence type="ECO:0000256" key="1">
    <source>
        <dbReference type="ARBA" id="ARBA00022490"/>
    </source>
</evidence>
<feature type="binding site" evidence="9">
    <location>
        <position position="41"/>
    </location>
    <ligand>
        <name>substrate</name>
    </ligand>
</feature>
<dbReference type="GO" id="GO:0015937">
    <property type="term" value="P:coenzyme A biosynthetic process"/>
    <property type="evidence" value="ECO:0007669"/>
    <property type="project" value="UniProtKB-UniRule"/>
</dbReference>
<evidence type="ECO:0000256" key="5">
    <source>
        <dbReference type="ARBA" id="ARBA00022840"/>
    </source>
</evidence>
<evidence type="ECO:0000256" key="8">
    <source>
        <dbReference type="ARBA" id="ARBA00029346"/>
    </source>
</evidence>
<evidence type="ECO:0000256" key="4">
    <source>
        <dbReference type="ARBA" id="ARBA00022741"/>
    </source>
</evidence>
<keyword evidence="2 9" id="KW-0808">Transferase</keyword>
<protein>
    <recommendedName>
        <fullName evidence="9">Phosphopantetheine adenylyltransferase</fullName>
        <ecNumber evidence="9">2.7.7.3</ecNumber>
    </recommendedName>
    <alternativeName>
        <fullName evidence="9">Dephospho-CoA pyrophosphorylase</fullName>
    </alternativeName>
    <alternativeName>
        <fullName evidence="9">Pantetheine-phosphate adenylyltransferase</fullName>
        <shortName evidence="9">PPAT</shortName>
    </alternativeName>
</protein>
<keyword evidence="3 9" id="KW-0548">Nucleotidyltransferase</keyword>
<dbReference type="PATRIC" id="fig|1555112.3.peg.1641"/>
<feature type="binding site" evidence="9">
    <location>
        <position position="17"/>
    </location>
    <ligand>
        <name>ATP</name>
        <dbReference type="ChEBI" id="CHEBI:30616"/>
    </ligand>
</feature>
<feature type="domain" description="Cytidyltransferase-like" evidence="10">
    <location>
        <begin position="5"/>
        <end position="133"/>
    </location>
</feature>
<reference evidence="12" key="2">
    <citation type="journal article" date="2016" name="Int. J. Syst. Evol. Microbiol.">
        <title>Complete genome sequence and cell structure of Limnochorda pilosa, a Gram-negative spore-former within the phylum Firmicutes.</title>
        <authorList>
            <person name="Watanabe M."/>
            <person name="Kojima H."/>
            <person name="Fukui M."/>
        </authorList>
    </citation>
    <scope>NUCLEOTIDE SEQUENCE [LARGE SCALE GENOMIC DNA]</scope>
    <source>
        <strain evidence="12">HC45</strain>
    </source>
</reference>
<comment type="cofactor">
    <cofactor evidence="9">
        <name>Mg(2+)</name>
        <dbReference type="ChEBI" id="CHEBI:18420"/>
    </cofactor>
</comment>
<keyword evidence="12" id="KW-1185">Reference proteome</keyword>
<feature type="binding site" evidence="9">
    <location>
        <position position="98"/>
    </location>
    <ligand>
        <name>ATP</name>
        <dbReference type="ChEBI" id="CHEBI:30616"/>
    </ligand>
</feature>
<dbReference type="CDD" id="cd02163">
    <property type="entry name" value="PPAT"/>
    <property type="match status" value="1"/>
</dbReference>
<dbReference type="InterPro" id="IPR014729">
    <property type="entry name" value="Rossmann-like_a/b/a_fold"/>
</dbReference>
<feature type="binding site" evidence="9">
    <location>
        <position position="73"/>
    </location>
    <ligand>
        <name>substrate</name>
    </ligand>
</feature>
<dbReference type="SUPFAM" id="SSF52374">
    <property type="entry name" value="Nucleotidylyl transferase"/>
    <property type="match status" value="1"/>
</dbReference>
<comment type="similarity">
    <text evidence="9">Belongs to the bacterial CoaD family.</text>
</comment>
<dbReference type="Proteomes" id="UP000065807">
    <property type="component" value="Chromosome"/>
</dbReference>
<reference evidence="12" key="1">
    <citation type="submission" date="2015-07" db="EMBL/GenBank/DDBJ databases">
        <title>Complete genome sequence and phylogenetic analysis of Limnochorda pilosa.</title>
        <authorList>
            <person name="Watanabe M."/>
            <person name="Kojima H."/>
            <person name="Fukui M."/>
        </authorList>
    </citation>
    <scope>NUCLEOTIDE SEQUENCE [LARGE SCALE GENOMIC DNA]</scope>
    <source>
        <strain evidence="12">HC45</strain>
    </source>
</reference>
<sequence>MKVGVYPGSFDPVTYGHLDIVQRAADLFERLYVAVLKNPAKEAFFPVEERVEMLQAVTRHLPNVVCESFEGLVVRYAQERKATAIVRGLRAVSDFEIEFKMASMNRSLAPEMETIFMMTSAPYSFVSSSIIKEVASFGGSVGNWVPREVEERLARRLNRQGGREG</sequence>
<dbReference type="NCBIfam" id="TIGR01510">
    <property type="entry name" value="coaD_prev_kdtB"/>
    <property type="match status" value="1"/>
</dbReference>
<organism evidence="11 12">
    <name type="scientific">Limnochorda pilosa</name>
    <dbReference type="NCBI Taxonomy" id="1555112"/>
    <lineage>
        <taxon>Bacteria</taxon>
        <taxon>Bacillati</taxon>
        <taxon>Bacillota</taxon>
        <taxon>Limnochordia</taxon>
        <taxon>Limnochordales</taxon>
        <taxon>Limnochordaceae</taxon>
        <taxon>Limnochorda</taxon>
    </lineage>
</organism>
<feature type="binding site" evidence="9">
    <location>
        <begin position="123"/>
        <end position="129"/>
    </location>
    <ligand>
        <name>ATP</name>
        <dbReference type="ChEBI" id="CHEBI:30616"/>
    </ligand>
</feature>
<dbReference type="HAMAP" id="MF_00151">
    <property type="entry name" value="PPAT_bact"/>
    <property type="match status" value="1"/>
</dbReference>
<comment type="subcellular location">
    <subcellularLocation>
        <location evidence="9">Cytoplasm</location>
    </subcellularLocation>
</comment>
<dbReference type="Gene3D" id="3.40.50.620">
    <property type="entry name" value="HUPs"/>
    <property type="match status" value="1"/>
</dbReference>
<dbReference type="AlphaFoldDB" id="A0A0K2SKR8"/>
<gene>
    <name evidence="9" type="primary">coaD</name>
    <name evidence="11" type="ORF">LIP_1608</name>
</gene>
<dbReference type="InterPro" id="IPR004821">
    <property type="entry name" value="Cyt_trans-like"/>
</dbReference>
<evidence type="ECO:0000259" key="10">
    <source>
        <dbReference type="Pfam" id="PF01467"/>
    </source>
</evidence>
<keyword evidence="4 9" id="KW-0547">Nucleotide-binding</keyword>
<dbReference type="KEGG" id="lpil:LIP_1608"/>
<keyword evidence="1 9" id="KW-0963">Cytoplasm</keyword>
<keyword evidence="6 9" id="KW-0460">Magnesium</keyword>
<feature type="binding site" evidence="9">
    <location>
        <position position="9"/>
    </location>
    <ligand>
        <name>substrate</name>
    </ligand>
</feature>
<dbReference type="EMBL" id="AP014924">
    <property type="protein sequence ID" value="BAS27454.1"/>
    <property type="molecule type" value="Genomic_DNA"/>
</dbReference>
<dbReference type="GO" id="GO:0005524">
    <property type="term" value="F:ATP binding"/>
    <property type="evidence" value="ECO:0007669"/>
    <property type="project" value="UniProtKB-KW"/>
</dbReference>
<feature type="binding site" evidence="9">
    <location>
        <begin position="9"/>
        <end position="10"/>
    </location>
    <ligand>
        <name>ATP</name>
        <dbReference type="ChEBI" id="CHEBI:30616"/>
    </ligand>
</feature>
<keyword evidence="5 9" id="KW-0067">ATP-binding</keyword>
<evidence type="ECO:0000313" key="12">
    <source>
        <dbReference type="Proteomes" id="UP000065807"/>
    </source>
</evidence>
<dbReference type="PANTHER" id="PTHR21342">
    <property type="entry name" value="PHOSPHOPANTETHEINE ADENYLYLTRANSFERASE"/>
    <property type="match status" value="1"/>
</dbReference>
<dbReference type="InterPro" id="IPR001980">
    <property type="entry name" value="PPAT"/>
</dbReference>
<evidence type="ECO:0000313" key="11">
    <source>
        <dbReference type="EMBL" id="BAS27454.1"/>
    </source>
</evidence>
<proteinExistence type="inferred from homology"/>
<feature type="site" description="Transition state stabilizer" evidence="9">
    <location>
        <position position="17"/>
    </location>
</feature>
<dbReference type="PRINTS" id="PR01020">
    <property type="entry name" value="LPSBIOSNTHSS"/>
</dbReference>
<evidence type="ECO:0000256" key="6">
    <source>
        <dbReference type="ARBA" id="ARBA00022842"/>
    </source>
</evidence>